<keyword evidence="5 7" id="KW-1133">Transmembrane helix</keyword>
<dbReference type="PANTHER" id="PTHR43663">
    <property type="entry name" value="CHROMATE TRANSPORT PROTEIN-RELATED"/>
    <property type="match status" value="1"/>
</dbReference>
<keyword evidence="9" id="KW-1185">Reference proteome</keyword>
<keyword evidence="3" id="KW-1003">Cell membrane</keyword>
<organism evidence="8 9">
    <name type="scientific">Telluria antibiotica</name>
    <dbReference type="NCBI Taxonomy" id="2717319"/>
    <lineage>
        <taxon>Bacteria</taxon>
        <taxon>Pseudomonadati</taxon>
        <taxon>Pseudomonadota</taxon>
        <taxon>Betaproteobacteria</taxon>
        <taxon>Burkholderiales</taxon>
        <taxon>Oxalobacteraceae</taxon>
        <taxon>Telluria group</taxon>
        <taxon>Telluria</taxon>
    </lineage>
</organism>
<feature type="transmembrane region" description="Helical" evidence="7">
    <location>
        <begin position="214"/>
        <end position="241"/>
    </location>
</feature>
<dbReference type="Pfam" id="PF02417">
    <property type="entry name" value="Chromate_transp"/>
    <property type="match status" value="2"/>
</dbReference>
<dbReference type="InterPro" id="IPR052518">
    <property type="entry name" value="CHR_Transporter"/>
</dbReference>
<comment type="caution">
    <text evidence="8">The sequence shown here is derived from an EMBL/GenBank/DDBJ whole genome shotgun (WGS) entry which is preliminary data.</text>
</comment>
<evidence type="ECO:0000256" key="7">
    <source>
        <dbReference type="SAM" id="Phobius"/>
    </source>
</evidence>
<dbReference type="NCBIfam" id="TIGR00937">
    <property type="entry name" value="2A51"/>
    <property type="match status" value="1"/>
</dbReference>
<feature type="transmembrane region" description="Helical" evidence="7">
    <location>
        <begin position="147"/>
        <end position="180"/>
    </location>
</feature>
<proteinExistence type="inferred from homology"/>
<feature type="transmembrane region" description="Helical" evidence="7">
    <location>
        <begin position="84"/>
        <end position="107"/>
    </location>
</feature>
<dbReference type="InterPro" id="IPR014047">
    <property type="entry name" value="Chr_Tranpt_l_chain"/>
</dbReference>
<feature type="transmembrane region" description="Helical" evidence="7">
    <location>
        <begin position="348"/>
        <end position="364"/>
    </location>
</feature>
<feature type="transmembrane region" description="Helical" evidence="7">
    <location>
        <begin position="56"/>
        <end position="77"/>
    </location>
</feature>
<evidence type="ECO:0000256" key="2">
    <source>
        <dbReference type="ARBA" id="ARBA00005262"/>
    </source>
</evidence>
<dbReference type="PIRSF" id="PIRSF004810">
    <property type="entry name" value="ChrA"/>
    <property type="match status" value="1"/>
</dbReference>
<feature type="transmembrane region" description="Helical" evidence="7">
    <location>
        <begin position="261"/>
        <end position="282"/>
    </location>
</feature>
<feature type="transmembrane region" description="Helical" evidence="7">
    <location>
        <begin position="113"/>
        <end position="135"/>
    </location>
</feature>
<feature type="transmembrane region" description="Helical" evidence="7">
    <location>
        <begin position="12"/>
        <end position="36"/>
    </location>
</feature>
<evidence type="ECO:0000256" key="1">
    <source>
        <dbReference type="ARBA" id="ARBA00004651"/>
    </source>
</evidence>
<dbReference type="EMBL" id="JAAQOM010000023">
    <property type="protein sequence ID" value="NIA57466.1"/>
    <property type="molecule type" value="Genomic_DNA"/>
</dbReference>
<evidence type="ECO:0000313" key="8">
    <source>
        <dbReference type="EMBL" id="NIA57466.1"/>
    </source>
</evidence>
<accession>A0ABX0PJI4</accession>
<feature type="transmembrane region" description="Helical" evidence="7">
    <location>
        <begin position="370"/>
        <end position="387"/>
    </location>
</feature>
<dbReference type="PANTHER" id="PTHR43663:SF1">
    <property type="entry name" value="CHROMATE TRANSPORTER"/>
    <property type="match status" value="1"/>
</dbReference>
<reference evidence="8 9" key="1">
    <citation type="submission" date="2020-03" db="EMBL/GenBank/DDBJ databases">
        <title>Genome sequence of strain Massilia sp. TW-1.</title>
        <authorList>
            <person name="Chaudhary D.K."/>
        </authorList>
    </citation>
    <scope>NUCLEOTIDE SEQUENCE [LARGE SCALE GENOMIC DNA]</scope>
    <source>
        <strain evidence="8 9">TW-1</strain>
    </source>
</reference>
<comment type="subcellular location">
    <subcellularLocation>
        <location evidence="1">Cell membrane</location>
        <topology evidence="1">Multi-pass membrane protein</topology>
    </subcellularLocation>
</comment>
<keyword evidence="6 7" id="KW-0472">Membrane</keyword>
<dbReference type="RefSeq" id="WP_166864144.1">
    <property type="nucleotide sequence ID" value="NZ_JAAQOM010000023.1"/>
</dbReference>
<evidence type="ECO:0000256" key="4">
    <source>
        <dbReference type="ARBA" id="ARBA00022692"/>
    </source>
</evidence>
<keyword evidence="4 7" id="KW-0812">Transmembrane</keyword>
<dbReference type="InterPro" id="IPR003370">
    <property type="entry name" value="Chromate_transpt"/>
</dbReference>
<protein>
    <submittedName>
        <fullName evidence="8">Chromate transporter</fullName>
    </submittedName>
</protein>
<evidence type="ECO:0000313" key="9">
    <source>
        <dbReference type="Proteomes" id="UP000716322"/>
    </source>
</evidence>
<name>A0ABX0PJI4_9BURK</name>
<evidence type="ECO:0000256" key="5">
    <source>
        <dbReference type="ARBA" id="ARBA00022989"/>
    </source>
</evidence>
<feature type="transmembrane region" description="Helical" evidence="7">
    <location>
        <begin position="320"/>
        <end position="341"/>
    </location>
</feature>
<evidence type="ECO:0000256" key="6">
    <source>
        <dbReference type="ARBA" id="ARBA00023136"/>
    </source>
</evidence>
<comment type="similarity">
    <text evidence="2">Belongs to the chromate ion transporter (CHR) (TC 2.A.51) family.</text>
</comment>
<evidence type="ECO:0000256" key="3">
    <source>
        <dbReference type="ARBA" id="ARBA00022475"/>
    </source>
</evidence>
<sequence>MTDPQRPPYTLWQLVLYMLRLGALGFGGPVALVGYMQRDLVDTRGWITQEDFKEGVALAQIAPGPLAAQLSIYLGFVHYRLRGATLAGVAFVLPSFLMVVALGWAYVRFGGLAWMQAVFYGVGAAVIGLIAMSAKKLTQKTLGKDKLLWAVYLLLMLSTIATESEITWLFIASGVLVWLLRAPPRWIGKGVLGVAVADQALVGAGLLGSLDVPLLAQIAVFFGKAGAFVFGSGLAIVPFLYGGVVTEHHWLNDKQFVDAVAVAMITPGPVVITVGFIGYLIAGFAGASTAALATFLPCYLFTVIPAPYFKRYGKHPGLAAFVDGITAAAIGAITGSVVVLARRSIIDIPTALLAVATIALLWRFKKLQEPVIIAAAAVAGLVLYPLMHT</sequence>
<dbReference type="Proteomes" id="UP000716322">
    <property type="component" value="Unassembled WGS sequence"/>
</dbReference>
<feature type="transmembrane region" description="Helical" evidence="7">
    <location>
        <begin position="289"/>
        <end position="308"/>
    </location>
</feature>
<gene>
    <name evidence="8" type="ORF">HAV22_27960</name>
</gene>